<proteinExistence type="inferred from homology"/>
<dbReference type="InterPro" id="IPR009009">
    <property type="entry name" value="RlpA-like_DPBB"/>
</dbReference>
<reference evidence="9 10" key="1">
    <citation type="submission" date="2018-12" db="EMBL/GenBank/DDBJ databases">
        <authorList>
            <person name="Yang Y."/>
        </authorList>
    </citation>
    <scope>NUCLEOTIDE SEQUENCE [LARGE SCALE GENOMIC DNA]</scope>
    <source>
        <strain evidence="9 10">L-25-5w-1</strain>
    </source>
</reference>
<evidence type="ECO:0000256" key="1">
    <source>
        <dbReference type="ARBA" id="ARBA00022729"/>
    </source>
</evidence>
<dbReference type="PROSITE" id="PS51257">
    <property type="entry name" value="PROKAR_LIPOPROTEIN"/>
    <property type="match status" value="1"/>
</dbReference>
<keyword evidence="4" id="KW-0564">Palmitate</keyword>
<dbReference type="GO" id="GO:0005886">
    <property type="term" value="C:plasma membrane"/>
    <property type="evidence" value="ECO:0007669"/>
    <property type="project" value="UniProtKB-SubCell"/>
</dbReference>
<gene>
    <name evidence="4" type="primary">rlpA</name>
    <name evidence="9" type="ORF">EJ903_08300</name>
</gene>
<evidence type="ECO:0000256" key="3">
    <source>
        <dbReference type="ARBA" id="ARBA00023316"/>
    </source>
</evidence>
<evidence type="ECO:0000256" key="7">
    <source>
        <dbReference type="SAM" id="SignalP"/>
    </source>
</evidence>
<sequence length="318" mass="32624">MTRAGRLTGAIALIGAMALAGCVQQRGDTTSLPTSGVYTVGSPYQLNGVWYYPAEDYSYDESGLASVAEPDSGGRVLTNGEIFDPAELTASHKTLPIPSLARVINLDNGRMVVVRINDRGPPTNGRLIHLSPRGAQLLDFNHSGVGKVRVQILAEESRAIAAAARQGTPAAILAKTDGPAPKAAPRGTVEADGPGAGPTVGKTASAGVVGLAPAPPASVPGAVVAGRFLPAPVVAQAPVSGRERLFVQVGSPANAERANQLRARLAALGQPASVSNTAVGKQRLQRVRVGPLDGVERADTVLNQIIQAGLTEAKIVIE</sequence>
<comment type="similarity">
    <text evidence="4 5">Belongs to the RlpA family.</text>
</comment>
<name>A0A3S0I1K4_9PROT</name>
<evidence type="ECO:0000313" key="10">
    <source>
        <dbReference type="Proteomes" id="UP000277007"/>
    </source>
</evidence>
<feature type="chain" id="PRO_5018798099" description="Endolytic peptidoglycan transglycosylase RlpA" evidence="7">
    <location>
        <begin position="21"/>
        <end position="318"/>
    </location>
</feature>
<dbReference type="SUPFAM" id="SSF110997">
    <property type="entry name" value="Sporulation related repeat"/>
    <property type="match status" value="1"/>
</dbReference>
<comment type="function">
    <text evidence="4">Lytic transglycosylase with a strong preference for naked glycan strands that lack stem peptides.</text>
</comment>
<dbReference type="GO" id="GO:0042834">
    <property type="term" value="F:peptidoglycan binding"/>
    <property type="evidence" value="ECO:0007669"/>
    <property type="project" value="InterPro"/>
</dbReference>
<dbReference type="OrthoDB" id="9779128at2"/>
<dbReference type="GO" id="GO:0000270">
    <property type="term" value="P:peptidoglycan metabolic process"/>
    <property type="evidence" value="ECO:0007669"/>
    <property type="project" value="UniProtKB-UniRule"/>
</dbReference>
<dbReference type="Pfam" id="PF05036">
    <property type="entry name" value="SPOR"/>
    <property type="match status" value="1"/>
</dbReference>
<evidence type="ECO:0000256" key="5">
    <source>
        <dbReference type="RuleBase" id="RU003495"/>
    </source>
</evidence>
<dbReference type="InterPro" id="IPR034718">
    <property type="entry name" value="RlpA"/>
</dbReference>
<dbReference type="InterPro" id="IPR012997">
    <property type="entry name" value="RplA"/>
</dbReference>
<evidence type="ECO:0000259" key="8">
    <source>
        <dbReference type="PROSITE" id="PS51724"/>
    </source>
</evidence>
<dbReference type="GO" id="GO:0008932">
    <property type="term" value="F:lytic endotransglycosylase activity"/>
    <property type="evidence" value="ECO:0007669"/>
    <property type="project" value="UniProtKB-UniRule"/>
</dbReference>
<dbReference type="RefSeq" id="WP_126614035.1">
    <property type="nucleotide sequence ID" value="NZ_JBHUCY010000001.1"/>
</dbReference>
<dbReference type="Pfam" id="PF03330">
    <property type="entry name" value="DPBB_1"/>
    <property type="match status" value="1"/>
</dbReference>
<dbReference type="HAMAP" id="MF_02071">
    <property type="entry name" value="RlpA"/>
    <property type="match status" value="1"/>
</dbReference>
<accession>A0A3S0I1K4</accession>
<evidence type="ECO:0000256" key="2">
    <source>
        <dbReference type="ARBA" id="ARBA00023239"/>
    </source>
</evidence>
<dbReference type="CDD" id="cd22268">
    <property type="entry name" value="DPBB_RlpA-like"/>
    <property type="match status" value="1"/>
</dbReference>
<comment type="subcellular location">
    <subcellularLocation>
        <location evidence="4">Cell membrane</location>
        <topology evidence="4">Lipid-anchor</topology>
    </subcellularLocation>
</comment>
<protein>
    <recommendedName>
        <fullName evidence="4">Endolytic peptidoglycan transglycosylase RlpA</fullName>
        <ecNumber evidence="4">4.2.2.-</ecNumber>
    </recommendedName>
</protein>
<comment type="caution">
    <text evidence="9">The sequence shown here is derived from an EMBL/GenBank/DDBJ whole genome shotgun (WGS) entry which is preliminary data.</text>
</comment>
<keyword evidence="3 4" id="KW-0961">Cell wall biogenesis/degradation</keyword>
<dbReference type="PANTHER" id="PTHR34183:SF1">
    <property type="entry name" value="ENDOLYTIC PEPTIDOGLYCAN TRANSGLYCOSYLASE RLPA"/>
    <property type="match status" value="1"/>
</dbReference>
<keyword evidence="4" id="KW-0472">Membrane</keyword>
<dbReference type="InterPro" id="IPR036680">
    <property type="entry name" value="SPOR-like_sf"/>
</dbReference>
<dbReference type="NCBIfam" id="TIGR00413">
    <property type="entry name" value="rlpA"/>
    <property type="match status" value="1"/>
</dbReference>
<dbReference type="Gene3D" id="3.30.70.1070">
    <property type="entry name" value="Sporulation related repeat"/>
    <property type="match status" value="1"/>
</dbReference>
<dbReference type="AlphaFoldDB" id="A0A3S0I1K4"/>
<evidence type="ECO:0000256" key="6">
    <source>
        <dbReference type="SAM" id="MobiDB-lite"/>
    </source>
</evidence>
<dbReference type="PANTHER" id="PTHR34183">
    <property type="entry name" value="ENDOLYTIC PEPTIDOGLYCAN TRANSGLYCOSYLASE RLPA"/>
    <property type="match status" value="1"/>
</dbReference>
<dbReference type="EC" id="4.2.2.-" evidence="4"/>
<dbReference type="InterPro" id="IPR007730">
    <property type="entry name" value="SPOR-like_dom"/>
</dbReference>
<feature type="signal peptide" evidence="7">
    <location>
        <begin position="1"/>
        <end position="20"/>
    </location>
</feature>
<dbReference type="Proteomes" id="UP000277007">
    <property type="component" value="Unassembled WGS sequence"/>
</dbReference>
<organism evidence="9 10">
    <name type="scientific">Azospirillum griseum</name>
    <dbReference type="NCBI Taxonomy" id="2496639"/>
    <lineage>
        <taxon>Bacteria</taxon>
        <taxon>Pseudomonadati</taxon>
        <taxon>Pseudomonadota</taxon>
        <taxon>Alphaproteobacteria</taxon>
        <taxon>Rhodospirillales</taxon>
        <taxon>Azospirillaceae</taxon>
        <taxon>Azospirillum</taxon>
    </lineage>
</organism>
<dbReference type="GO" id="GO:0009279">
    <property type="term" value="C:cell outer membrane"/>
    <property type="evidence" value="ECO:0007669"/>
    <property type="project" value="TreeGrafter"/>
</dbReference>
<evidence type="ECO:0000313" key="9">
    <source>
        <dbReference type="EMBL" id="RTR21404.1"/>
    </source>
</evidence>
<dbReference type="PROSITE" id="PS51724">
    <property type="entry name" value="SPOR"/>
    <property type="match status" value="1"/>
</dbReference>
<keyword evidence="4" id="KW-1003">Cell membrane</keyword>
<feature type="region of interest" description="Disordered" evidence="6">
    <location>
        <begin position="176"/>
        <end position="196"/>
    </location>
</feature>
<keyword evidence="4" id="KW-0449">Lipoprotein</keyword>
<keyword evidence="1 7" id="KW-0732">Signal</keyword>
<evidence type="ECO:0000256" key="4">
    <source>
        <dbReference type="HAMAP-Rule" id="MF_02071"/>
    </source>
</evidence>
<dbReference type="EMBL" id="RXMA01000006">
    <property type="protein sequence ID" value="RTR21404.1"/>
    <property type="molecule type" value="Genomic_DNA"/>
</dbReference>
<dbReference type="Gene3D" id="2.40.40.10">
    <property type="entry name" value="RlpA-like domain"/>
    <property type="match status" value="1"/>
</dbReference>
<keyword evidence="2 4" id="KW-0456">Lyase</keyword>
<keyword evidence="10" id="KW-1185">Reference proteome</keyword>
<dbReference type="GO" id="GO:0071555">
    <property type="term" value="P:cell wall organization"/>
    <property type="evidence" value="ECO:0007669"/>
    <property type="project" value="UniProtKB-KW"/>
</dbReference>
<feature type="domain" description="SPOR" evidence="8">
    <location>
        <begin position="239"/>
        <end position="318"/>
    </location>
</feature>
<dbReference type="InterPro" id="IPR036908">
    <property type="entry name" value="RlpA-like_sf"/>
</dbReference>